<feature type="domain" description="PTS EIIB type-4" evidence="8">
    <location>
        <begin position="1"/>
        <end position="164"/>
    </location>
</feature>
<evidence type="ECO:0000259" key="8">
    <source>
        <dbReference type="PROSITE" id="PS51101"/>
    </source>
</evidence>
<dbReference type="InterPro" id="IPR036667">
    <property type="entry name" value="PTS_IIB_sorbose-sp_sf"/>
</dbReference>
<keyword evidence="10" id="KW-1185">Reference proteome</keyword>
<keyword evidence="7" id="KW-0418">Kinase</keyword>
<evidence type="ECO:0000256" key="4">
    <source>
        <dbReference type="ARBA" id="ARBA00022597"/>
    </source>
</evidence>
<keyword evidence="4" id="KW-0762">Sugar transport</keyword>
<protein>
    <submittedName>
        <fullName evidence="9">PTS fructose transporter subunit IIB</fullName>
    </submittedName>
</protein>
<keyword evidence="5" id="KW-0808">Transferase</keyword>
<comment type="caution">
    <text evidence="9">The sequence shown here is derived from an EMBL/GenBank/DDBJ whole genome shotgun (WGS) entry which is preliminary data.</text>
</comment>
<dbReference type="Proteomes" id="UP000620147">
    <property type="component" value="Unassembled WGS sequence"/>
</dbReference>
<organism evidence="9 10">
    <name type="scientific">Butyricicoccus faecihominis</name>
    <dbReference type="NCBI Taxonomy" id="1712515"/>
    <lineage>
        <taxon>Bacteria</taxon>
        <taxon>Bacillati</taxon>
        <taxon>Bacillota</taxon>
        <taxon>Clostridia</taxon>
        <taxon>Eubacteriales</taxon>
        <taxon>Butyricicoccaceae</taxon>
        <taxon>Butyricicoccus</taxon>
    </lineage>
</organism>
<proteinExistence type="predicted"/>
<accession>A0ABQ1DZM0</accession>
<evidence type="ECO:0000313" key="10">
    <source>
        <dbReference type="Proteomes" id="UP000620147"/>
    </source>
</evidence>
<name>A0ABQ1DZM0_9FIRM</name>
<evidence type="ECO:0000256" key="6">
    <source>
        <dbReference type="ARBA" id="ARBA00022683"/>
    </source>
</evidence>
<reference evidence="9 10" key="1">
    <citation type="submission" date="2020-06" db="EMBL/GenBank/DDBJ databases">
        <title>Characterization of fructooligosaccharide metabolism and fructooligosaccharide-degrading enzymes in human commensal butyrate producers.</title>
        <authorList>
            <person name="Tanno H."/>
            <person name="Fujii T."/>
            <person name="Hirano K."/>
            <person name="Maeno S."/>
            <person name="Tonozuka T."/>
            <person name="Sakamoto M."/>
            <person name="Ohkuma M."/>
            <person name="Tochio T."/>
            <person name="Endo A."/>
        </authorList>
    </citation>
    <scope>NUCLEOTIDE SEQUENCE [LARGE SCALE GENOMIC DNA]</scope>
    <source>
        <strain evidence="9 10">JCM 31056</strain>
    </source>
</reference>
<keyword evidence="3" id="KW-0963">Cytoplasm</keyword>
<dbReference type="Pfam" id="PF03830">
    <property type="entry name" value="PTSIIB_sorb"/>
    <property type="match status" value="1"/>
</dbReference>
<evidence type="ECO:0000256" key="7">
    <source>
        <dbReference type="ARBA" id="ARBA00022777"/>
    </source>
</evidence>
<evidence type="ECO:0000256" key="2">
    <source>
        <dbReference type="ARBA" id="ARBA00022448"/>
    </source>
</evidence>
<comment type="subcellular location">
    <subcellularLocation>
        <location evidence="1">Cytoplasm</location>
    </subcellularLocation>
</comment>
<keyword evidence="6" id="KW-0598">Phosphotransferase system</keyword>
<evidence type="ECO:0000256" key="5">
    <source>
        <dbReference type="ARBA" id="ARBA00022679"/>
    </source>
</evidence>
<dbReference type="PROSITE" id="PS51101">
    <property type="entry name" value="PTS_EIIB_TYPE_4"/>
    <property type="match status" value="1"/>
</dbReference>
<evidence type="ECO:0000256" key="1">
    <source>
        <dbReference type="ARBA" id="ARBA00004496"/>
    </source>
</evidence>
<gene>
    <name evidence="9" type="ORF">BUFA31_13000</name>
</gene>
<dbReference type="SUPFAM" id="SSF52728">
    <property type="entry name" value="PTS IIb component"/>
    <property type="match status" value="1"/>
</dbReference>
<evidence type="ECO:0000256" key="3">
    <source>
        <dbReference type="ARBA" id="ARBA00022490"/>
    </source>
</evidence>
<dbReference type="Gene3D" id="3.40.35.10">
    <property type="entry name" value="Phosphotransferase system, sorbose subfamily IIB component"/>
    <property type="match status" value="1"/>
</dbReference>
<keyword evidence="2" id="KW-0813">Transport</keyword>
<dbReference type="EMBL" id="BLYJ01000013">
    <property type="protein sequence ID" value="GFO88136.1"/>
    <property type="molecule type" value="Genomic_DNA"/>
</dbReference>
<dbReference type="RefSeq" id="WP_117489526.1">
    <property type="nucleotide sequence ID" value="NZ_BLYJ01000013.1"/>
</dbReference>
<evidence type="ECO:0000313" key="9">
    <source>
        <dbReference type="EMBL" id="GFO88136.1"/>
    </source>
</evidence>
<dbReference type="InterPro" id="IPR004720">
    <property type="entry name" value="PTS_IIB_sorbose-sp"/>
</dbReference>
<sequence length="164" mass="18297">MSISFIRVDDRMIHGQTCTRWALEYPCDGLIAVNDKAATTPVLKAAYKNASDKKTFVWTLDEWRAKCGKVLASKDRYFLITKDPITMKSILVDDGFDPGEVKTVIIGPCNDRPGATKLGNNQAITQPEADALEAIMQKGYEVEFALIKEAAIGNWKKFRGQFGY</sequence>